<dbReference type="KEGG" id="sya:A6768_01650"/>
<evidence type="ECO:0008006" key="3">
    <source>
        <dbReference type="Google" id="ProtNLM"/>
    </source>
</evidence>
<organism evidence="1 2">
    <name type="scientific">Sphingobium yanoikuyae</name>
    <name type="common">Sphingomonas yanoikuyae</name>
    <dbReference type="NCBI Taxonomy" id="13690"/>
    <lineage>
        <taxon>Bacteria</taxon>
        <taxon>Pseudomonadati</taxon>
        <taxon>Pseudomonadota</taxon>
        <taxon>Alphaproteobacteria</taxon>
        <taxon>Sphingomonadales</taxon>
        <taxon>Sphingomonadaceae</taxon>
        <taxon>Sphingobium</taxon>
    </lineage>
</organism>
<dbReference type="SUPFAM" id="SSF56399">
    <property type="entry name" value="ADP-ribosylation"/>
    <property type="match status" value="1"/>
</dbReference>
<dbReference type="Gene3D" id="3.90.175.10">
    <property type="entry name" value="Diphtheria Toxin, domain 1"/>
    <property type="match status" value="1"/>
</dbReference>
<protein>
    <recommendedName>
        <fullName evidence="3">DUF3990 domain-containing protein</fullName>
    </recommendedName>
</protein>
<dbReference type="AlphaFoldDB" id="A0A291MUN0"/>
<dbReference type="RefSeq" id="WP_097382371.1">
    <property type="nucleotide sequence ID" value="NZ_CP023741.1"/>
</dbReference>
<dbReference type="EMBL" id="CP023741">
    <property type="protein sequence ID" value="ATI78824.1"/>
    <property type="molecule type" value="Genomic_DNA"/>
</dbReference>
<dbReference type="Proteomes" id="UP000219422">
    <property type="component" value="Chromosome"/>
</dbReference>
<name>A0A291MUN0_SPHYA</name>
<evidence type="ECO:0000313" key="1">
    <source>
        <dbReference type="EMBL" id="ATI78824.1"/>
    </source>
</evidence>
<evidence type="ECO:0000313" key="2">
    <source>
        <dbReference type="Proteomes" id="UP000219422"/>
    </source>
</evidence>
<sequence length="139" mass="15537">MIGFHGTSATIASQLQNGAVDVTTGGGELGRGFYTGQYLWAAKSWAFGRYAERQKNVVEFDIPDPEINRLHVEIRDGASATLIRSNLRRSRTTRTHLFGCDMMWTPIVGKETITCDQHKWESDISQALLNGPKVVRKII</sequence>
<dbReference type="GeneID" id="57775532"/>
<proteinExistence type="predicted"/>
<gene>
    <name evidence="1" type="ORF">A6768_01650</name>
</gene>
<reference evidence="1 2" key="1">
    <citation type="submission" date="2017-10" db="EMBL/GenBank/DDBJ databases">
        <title>Sphingobium yanoikuyae S72.</title>
        <authorList>
            <person name="Sanchez E."/>
            <person name="Bustos P."/>
            <person name="Mendoza P."/>
            <person name="Guo X."/>
            <person name="Mendoza A."/>
        </authorList>
    </citation>
    <scope>NUCLEOTIDE SEQUENCE [LARGE SCALE GENOMIC DNA]</scope>
    <source>
        <strain evidence="1 2">S72</strain>
    </source>
</reference>
<accession>A0A291MUN0</accession>